<reference evidence="3" key="1">
    <citation type="submission" date="2017-02" db="UniProtKB">
        <authorList>
            <consortium name="WormBaseParasite"/>
        </authorList>
    </citation>
    <scope>IDENTIFICATION</scope>
</reference>
<feature type="chain" id="PRO_5005894249" evidence="1">
    <location>
        <begin position="21"/>
        <end position="168"/>
    </location>
</feature>
<keyword evidence="2" id="KW-1185">Reference proteome</keyword>
<proteinExistence type="predicted"/>
<feature type="signal peptide" evidence="1">
    <location>
        <begin position="1"/>
        <end position="20"/>
    </location>
</feature>
<dbReference type="AlphaFoldDB" id="A0A0N5BEG5"/>
<evidence type="ECO:0000256" key="1">
    <source>
        <dbReference type="SAM" id="SignalP"/>
    </source>
</evidence>
<accession>A0A0N5BEG5</accession>
<name>A0A0N5BEG5_STREA</name>
<keyword evidence="1" id="KW-0732">Signal</keyword>
<dbReference type="Proteomes" id="UP000046392">
    <property type="component" value="Unplaced"/>
</dbReference>
<dbReference type="WBParaSite" id="SPAL_0000439000.1">
    <property type="protein sequence ID" value="SPAL_0000439000.1"/>
    <property type="gene ID" value="SPAL_0000439000"/>
</dbReference>
<organism evidence="2 3">
    <name type="scientific">Strongyloides papillosus</name>
    <name type="common">Intestinal threadworm</name>
    <dbReference type="NCBI Taxonomy" id="174720"/>
    <lineage>
        <taxon>Eukaryota</taxon>
        <taxon>Metazoa</taxon>
        <taxon>Ecdysozoa</taxon>
        <taxon>Nematoda</taxon>
        <taxon>Chromadorea</taxon>
        <taxon>Rhabditida</taxon>
        <taxon>Tylenchina</taxon>
        <taxon>Panagrolaimomorpha</taxon>
        <taxon>Strongyloidoidea</taxon>
        <taxon>Strongyloididae</taxon>
        <taxon>Strongyloides</taxon>
    </lineage>
</organism>
<evidence type="ECO:0000313" key="3">
    <source>
        <dbReference type="WBParaSite" id="SPAL_0000439000.1"/>
    </source>
</evidence>
<sequence length="168" mass="18958">MHFVNYLAIFLLLTVEYSLQESSSSETDTVGVDSLKVGEWNGNLPSVTGEQGEKSVLNHLKQGTKNVNEKIKSFFKTNFSKDGTMKNFKKTEDKIKSVITKSEKAFKRLERKGKDTVKRLLKRKKSYLTAKENNRKKRSLLSKASGFIGKKVGRHMGKLGKSLIGKLD</sequence>
<evidence type="ECO:0000313" key="2">
    <source>
        <dbReference type="Proteomes" id="UP000046392"/>
    </source>
</evidence>
<protein>
    <submittedName>
        <fullName evidence="3">DUF148 domain-containing protein</fullName>
    </submittedName>
</protein>